<sequence>MMVVPQVTPKASAECGAMGRQNLATGMQVSFRRWQQDPSDSNDAIIRDYEIMGHMIDGALELGLGGETVSLRTGDSWLVPQGAQNRCRVVEPIIAIEAASPPARFNDLDEHPTKAS</sequence>
<name>A0A5C6ET27_9BACT</name>
<reference evidence="1 2" key="1">
    <citation type="submission" date="2019-02" db="EMBL/GenBank/DDBJ databases">
        <title>Deep-cultivation of Planctomycetes and their phenomic and genomic characterization uncovers novel biology.</title>
        <authorList>
            <person name="Wiegand S."/>
            <person name="Jogler M."/>
            <person name="Boedeker C."/>
            <person name="Pinto D."/>
            <person name="Vollmers J."/>
            <person name="Rivas-Marin E."/>
            <person name="Kohn T."/>
            <person name="Peeters S.H."/>
            <person name="Heuer A."/>
            <person name="Rast P."/>
            <person name="Oberbeckmann S."/>
            <person name="Bunk B."/>
            <person name="Jeske O."/>
            <person name="Meyerdierks A."/>
            <person name="Storesund J.E."/>
            <person name="Kallscheuer N."/>
            <person name="Luecker S."/>
            <person name="Lage O.M."/>
            <person name="Pohl T."/>
            <person name="Merkel B.J."/>
            <person name="Hornburger P."/>
            <person name="Mueller R.-W."/>
            <person name="Bruemmer F."/>
            <person name="Labrenz M."/>
            <person name="Spormann A.M."/>
            <person name="Op Den Camp H."/>
            <person name="Overmann J."/>
            <person name="Amann R."/>
            <person name="Jetten M.S.M."/>
            <person name="Mascher T."/>
            <person name="Medema M.H."/>
            <person name="Devos D.P."/>
            <person name="Kaster A.-K."/>
            <person name="Ovreas L."/>
            <person name="Rohde M."/>
            <person name="Galperin M.Y."/>
            <person name="Jogler C."/>
        </authorList>
    </citation>
    <scope>NUCLEOTIDE SEQUENCE [LARGE SCALE GENOMIC DNA]</scope>
    <source>
        <strain evidence="1 2">Poly59</strain>
    </source>
</reference>
<keyword evidence="2" id="KW-1185">Reference proteome</keyword>
<protein>
    <recommendedName>
        <fullName evidence="3">Cupin domain protein</fullName>
    </recommendedName>
</protein>
<dbReference type="EMBL" id="SJPX01000003">
    <property type="protein sequence ID" value="TWU51237.1"/>
    <property type="molecule type" value="Genomic_DNA"/>
</dbReference>
<organism evidence="1 2">
    <name type="scientific">Rubripirellula reticaptiva</name>
    <dbReference type="NCBI Taxonomy" id="2528013"/>
    <lineage>
        <taxon>Bacteria</taxon>
        <taxon>Pseudomonadati</taxon>
        <taxon>Planctomycetota</taxon>
        <taxon>Planctomycetia</taxon>
        <taxon>Pirellulales</taxon>
        <taxon>Pirellulaceae</taxon>
        <taxon>Rubripirellula</taxon>
    </lineage>
</organism>
<dbReference type="Gene3D" id="2.60.120.10">
    <property type="entry name" value="Jelly Rolls"/>
    <property type="match status" value="1"/>
</dbReference>
<evidence type="ECO:0008006" key="3">
    <source>
        <dbReference type="Google" id="ProtNLM"/>
    </source>
</evidence>
<dbReference type="SUPFAM" id="SSF51182">
    <property type="entry name" value="RmlC-like cupins"/>
    <property type="match status" value="1"/>
</dbReference>
<evidence type="ECO:0000313" key="1">
    <source>
        <dbReference type="EMBL" id="TWU51237.1"/>
    </source>
</evidence>
<dbReference type="RefSeq" id="WP_246151627.1">
    <property type="nucleotide sequence ID" value="NZ_SJPX01000003.1"/>
</dbReference>
<gene>
    <name evidence="1" type="ORF">Poly59_28290</name>
</gene>
<comment type="caution">
    <text evidence="1">The sequence shown here is derived from an EMBL/GenBank/DDBJ whole genome shotgun (WGS) entry which is preliminary data.</text>
</comment>
<dbReference type="Proteomes" id="UP000317977">
    <property type="component" value="Unassembled WGS sequence"/>
</dbReference>
<dbReference type="InterPro" id="IPR011051">
    <property type="entry name" value="RmlC_Cupin_sf"/>
</dbReference>
<proteinExistence type="predicted"/>
<dbReference type="AlphaFoldDB" id="A0A5C6ET27"/>
<dbReference type="InterPro" id="IPR014710">
    <property type="entry name" value="RmlC-like_jellyroll"/>
</dbReference>
<accession>A0A5C6ET27</accession>
<evidence type="ECO:0000313" key="2">
    <source>
        <dbReference type="Proteomes" id="UP000317977"/>
    </source>
</evidence>